<evidence type="ECO:0000256" key="7">
    <source>
        <dbReference type="ARBA" id="ARBA00023242"/>
    </source>
</evidence>
<feature type="binding site" evidence="8">
    <location>
        <position position="82"/>
    </location>
    <ligand>
        <name>Zn(2+)</name>
        <dbReference type="ChEBI" id="CHEBI:29105"/>
    </ligand>
</feature>
<evidence type="ECO:0000256" key="4">
    <source>
        <dbReference type="ARBA" id="ARBA00022728"/>
    </source>
</evidence>
<gene>
    <name evidence="10" type="ORF">C1645_820887</name>
</gene>
<proteinExistence type="inferred from homology"/>
<comment type="subcellular location">
    <subcellularLocation>
        <location evidence="1 8">Nucleus</location>
    </subcellularLocation>
</comment>
<evidence type="ECO:0000256" key="6">
    <source>
        <dbReference type="ARBA" id="ARBA00023187"/>
    </source>
</evidence>
<feature type="region of interest" description="Disordered" evidence="9">
    <location>
        <begin position="239"/>
        <end position="331"/>
    </location>
</feature>
<evidence type="ECO:0000256" key="1">
    <source>
        <dbReference type="ARBA" id="ARBA00004123"/>
    </source>
</evidence>
<keyword evidence="5 8" id="KW-0862">Zinc</keyword>
<feature type="compositionally biased region" description="Low complexity" evidence="9">
    <location>
        <begin position="274"/>
        <end position="314"/>
    </location>
</feature>
<comment type="subunit">
    <text evidence="8">Component of the spliceosome. Present in the activated B complex, the catalytically activated B* complex which catalyzes the branching, the catalytic step 1 C complex catalyzing the exon ligation, and the postcatalytic P complex containing the ligated exons (mRNA) and the excised lariat intron.</text>
</comment>
<name>A0A397T5V0_9GLOM</name>
<keyword evidence="2" id="KW-0507">mRNA processing</keyword>
<evidence type="ECO:0000256" key="8">
    <source>
        <dbReference type="HAMAP-Rule" id="MF_03226"/>
    </source>
</evidence>
<reference evidence="10 11" key="1">
    <citation type="submission" date="2018-06" db="EMBL/GenBank/DDBJ databases">
        <title>Comparative genomics reveals the genomic features of Rhizophagus irregularis, R. cerebriforme, R. diaphanum and Gigaspora rosea, and their symbiotic lifestyle signature.</title>
        <authorList>
            <person name="Morin E."/>
            <person name="San Clemente H."/>
            <person name="Chen E.C.H."/>
            <person name="De La Providencia I."/>
            <person name="Hainaut M."/>
            <person name="Kuo A."/>
            <person name="Kohler A."/>
            <person name="Murat C."/>
            <person name="Tang N."/>
            <person name="Roy S."/>
            <person name="Loubradou J."/>
            <person name="Henrissat B."/>
            <person name="Grigoriev I.V."/>
            <person name="Corradi N."/>
            <person name="Roux C."/>
            <person name="Martin F.M."/>
        </authorList>
    </citation>
    <scope>NUCLEOTIDE SEQUENCE [LARGE SCALE GENOMIC DNA]</scope>
    <source>
        <strain evidence="10 11">DAOM 227022</strain>
    </source>
</reference>
<comment type="function">
    <text evidence="8">Part of the spliceosome which catalyzes two sequential transesterification reactions, first the excision of the non-coding intron from pre-mRNA and then the ligation of the coding exons to form the mature mRNA. Plays a role in stabilizing the structure of the spliceosome catalytic core and docking of the branch helix into the active site, producing 5'-exon and lariat intron-3'-intermediates.</text>
</comment>
<keyword evidence="7 8" id="KW-0539">Nucleus</keyword>
<dbReference type="Pfam" id="PF04502">
    <property type="entry name" value="Saf4_Yju2"/>
    <property type="match status" value="1"/>
</dbReference>
<evidence type="ECO:0000256" key="2">
    <source>
        <dbReference type="ARBA" id="ARBA00022664"/>
    </source>
</evidence>
<evidence type="ECO:0000313" key="11">
    <source>
        <dbReference type="Proteomes" id="UP000265703"/>
    </source>
</evidence>
<keyword evidence="4 8" id="KW-0747">Spliceosome</keyword>
<keyword evidence="3 8" id="KW-0479">Metal-binding</keyword>
<evidence type="ECO:0000256" key="5">
    <source>
        <dbReference type="ARBA" id="ARBA00022833"/>
    </source>
</evidence>
<dbReference type="InterPro" id="IPR007590">
    <property type="entry name" value="Saf4/Yju2"/>
</dbReference>
<comment type="similarity">
    <text evidence="8">Belongs to the CWC16 family. YJU2 subfamily.</text>
</comment>
<accession>A0A397T5V0</accession>
<feature type="binding site" evidence="8">
    <location>
        <position position="79"/>
    </location>
    <ligand>
        <name>Zn(2+)</name>
        <dbReference type="ChEBI" id="CHEBI:29105"/>
    </ligand>
</feature>
<keyword evidence="11" id="KW-1185">Reference proteome</keyword>
<evidence type="ECO:0000256" key="9">
    <source>
        <dbReference type="SAM" id="MobiDB-lite"/>
    </source>
</evidence>
<dbReference type="AlphaFoldDB" id="A0A397T5V0"/>
<comment type="caution">
    <text evidence="10">The sequence shown here is derived from an EMBL/GenBank/DDBJ whole genome shotgun (WGS) entry which is preliminary data.</text>
</comment>
<dbReference type="STRING" id="658196.A0A397T5V0"/>
<dbReference type="GO" id="GO:0071006">
    <property type="term" value="C:U2-type catalytic step 1 spliceosome"/>
    <property type="evidence" value="ECO:0007669"/>
    <property type="project" value="UniProtKB-UniRule"/>
</dbReference>
<evidence type="ECO:0000313" key="10">
    <source>
        <dbReference type="EMBL" id="RIA92286.1"/>
    </source>
</evidence>
<dbReference type="PANTHER" id="PTHR12111:SF1">
    <property type="entry name" value="SPLICING FACTOR YJU2"/>
    <property type="match status" value="1"/>
</dbReference>
<sequence length="331" mass="37543">MSERKVLNKYFPPDFDPAIPRRKQAKDAQHKVRLMTPYAMRCDTCGEYIYKGKKFNARKETVEGETYYSIKIFRFYIKCPRCSAEITFKTDPKNTDYVAEHGAQRNFEPWREERLAGEESKLLKEMEEENNPMKALENRTIDSKIEMDVLDALDEIRTRNARNERVDADALLDKLVEQDIIKEISQEELLDEEDDKLAKSIFHNIDGDTVKRVADEDELDLKQLLSDSAKSLLLPKFSSPNVKKEAGSPSLIKRKQKHPGTELGIVVKKRKETSSSSSSIKVEPNSSSNLSSTTINTNSNSSTNTNKNSNNSNSLGDLLGAYGSDSDDDDV</sequence>
<protein>
    <recommendedName>
        <fullName evidence="8">Splicing factor YJU2</fullName>
    </recommendedName>
</protein>
<feature type="binding site" evidence="8">
    <location>
        <position position="45"/>
    </location>
    <ligand>
        <name>Zn(2+)</name>
        <dbReference type="ChEBI" id="CHEBI:29105"/>
    </ligand>
</feature>
<evidence type="ECO:0000256" key="3">
    <source>
        <dbReference type="ARBA" id="ARBA00022723"/>
    </source>
</evidence>
<organism evidence="10 11">
    <name type="scientific">Glomus cerebriforme</name>
    <dbReference type="NCBI Taxonomy" id="658196"/>
    <lineage>
        <taxon>Eukaryota</taxon>
        <taxon>Fungi</taxon>
        <taxon>Fungi incertae sedis</taxon>
        <taxon>Mucoromycota</taxon>
        <taxon>Glomeromycotina</taxon>
        <taxon>Glomeromycetes</taxon>
        <taxon>Glomerales</taxon>
        <taxon>Glomeraceae</taxon>
        <taxon>Glomus</taxon>
    </lineage>
</organism>
<dbReference type="InterPro" id="IPR043701">
    <property type="entry name" value="Yju2"/>
</dbReference>
<dbReference type="OrthoDB" id="674963at2759"/>
<dbReference type="GO" id="GO:0046872">
    <property type="term" value="F:metal ion binding"/>
    <property type="evidence" value="ECO:0007669"/>
    <property type="project" value="UniProtKB-KW"/>
</dbReference>
<dbReference type="EMBL" id="QKYT01000130">
    <property type="protein sequence ID" value="RIA92286.1"/>
    <property type="molecule type" value="Genomic_DNA"/>
</dbReference>
<dbReference type="HAMAP" id="MF_03226">
    <property type="entry name" value="YJU2"/>
    <property type="match status" value="1"/>
</dbReference>
<dbReference type="PANTHER" id="PTHR12111">
    <property type="entry name" value="SPLICING FACTOR YJU2"/>
    <property type="match status" value="1"/>
</dbReference>
<dbReference type="GO" id="GO:0000349">
    <property type="term" value="P:generation of catalytic spliceosome for first transesterification step"/>
    <property type="evidence" value="ECO:0007669"/>
    <property type="project" value="UniProtKB-UniRule"/>
</dbReference>
<feature type="binding site" evidence="8">
    <location>
        <position position="42"/>
    </location>
    <ligand>
        <name>Zn(2+)</name>
        <dbReference type="ChEBI" id="CHEBI:29105"/>
    </ligand>
</feature>
<dbReference type="Proteomes" id="UP000265703">
    <property type="component" value="Unassembled WGS sequence"/>
</dbReference>
<keyword evidence="6" id="KW-0508">mRNA splicing</keyword>